<protein>
    <submittedName>
        <fullName evidence="3">Uncharacterized protein</fullName>
    </submittedName>
</protein>
<evidence type="ECO:0000313" key="3">
    <source>
        <dbReference type="EMBL" id="QHT95935.1"/>
    </source>
</evidence>
<dbReference type="AlphaFoldDB" id="A0A6C0ITW3"/>
<feature type="compositionally biased region" description="Low complexity" evidence="1">
    <location>
        <begin position="33"/>
        <end position="45"/>
    </location>
</feature>
<dbReference type="EMBL" id="MN740248">
    <property type="protein sequence ID" value="QHT95935.1"/>
    <property type="molecule type" value="Genomic_DNA"/>
</dbReference>
<feature type="region of interest" description="Disordered" evidence="1">
    <location>
        <begin position="33"/>
        <end position="56"/>
    </location>
</feature>
<feature type="compositionally biased region" description="Polar residues" evidence="1">
    <location>
        <begin position="46"/>
        <end position="56"/>
    </location>
</feature>
<name>A0A6C0ITW3_9ZZZZ</name>
<keyword evidence="2" id="KW-0472">Membrane</keyword>
<keyword evidence="2" id="KW-0812">Transmembrane</keyword>
<evidence type="ECO:0000256" key="2">
    <source>
        <dbReference type="SAM" id="Phobius"/>
    </source>
</evidence>
<proteinExistence type="predicted"/>
<accession>A0A6C0ITW3</accession>
<keyword evidence="2" id="KW-1133">Transmembrane helix</keyword>
<reference evidence="3" key="1">
    <citation type="journal article" date="2020" name="Nature">
        <title>Giant virus diversity and host interactions through global metagenomics.</title>
        <authorList>
            <person name="Schulz F."/>
            <person name="Roux S."/>
            <person name="Paez-Espino D."/>
            <person name="Jungbluth S."/>
            <person name="Walsh D.A."/>
            <person name="Denef V.J."/>
            <person name="McMahon K.D."/>
            <person name="Konstantinidis K.T."/>
            <person name="Eloe-Fadrosh E.A."/>
            <person name="Kyrpides N.C."/>
            <person name="Woyke T."/>
        </authorList>
    </citation>
    <scope>NUCLEOTIDE SEQUENCE</scope>
    <source>
        <strain evidence="3">GVMAG-M-3300024301-20</strain>
    </source>
</reference>
<sequence>MEVCTYCDLNNLYIYGIISIIVSIVVYFFINNNKNDNNDAKTNTNEESCSESMCRL</sequence>
<evidence type="ECO:0000256" key="1">
    <source>
        <dbReference type="SAM" id="MobiDB-lite"/>
    </source>
</evidence>
<feature type="transmembrane region" description="Helical" evidence="2">
    <location>
        <begin position="12"/>
        <end position="30"/>
    </location>
</feature>
<organism evidence="3">
    <name type="scientific">viral metagenome</name>
    <dbReference type="NCBI Taxonomy" id="1070528"/>
    <lineage>
        <taxon>unclassified sequences</taxon>
        <taxon>metagenomes</taxon>
        <taxon>organismal metagenomes</taxon>
    </lineage>
</organism>